<evidence type="ECO:0000259" key="1">
    <source>
        <dbReference type="PROSITE" id="PS50995"/>
    </source>
</evidence>
<dbReference type="InterPro" id="IPR036390">
    <property type="entry name" value="WH_DNA-bd_sf"/>
</dbReference>
<dbReference type="Pfam" id="PF12802">
    <property type="entry name" value="MarR_2"/>
    <property type="match status" value="1"/>
</dbReference>
<dbReference type="Gene3D" id="1.10.10.10">
    <property type="entry name" value="Winged helix-like DNA-binding domain superfamily/Winged helix DNA-binding domain"/>
    <property type="match status" value="1"/>
</dbReference>
<protein>
    <submittedName>
        <fullName evidence="2">Transcriptional regulator, MarR family</fullName>
    </submittedName>
</protein>
<evidence type="ECO:0000313" key="2">
    <source>
        <dbReference type="EMBL" id="GAY24442.1"/>
    </source>
</evidence>
<feature type="domain" description="HTH marR-type" evidence="1">
    <location>
        <begin position="162"/>
        <end position="298"/>
    </location>
</feature>
<dbReference type="AlphaFoldDB" id="A0A292ZI86"/>
<reference evidence="2 3" key="2">
    <citation type="journal article" date="2013" name="Environ. Sci. Technol.">
        <title>The 4-tert-butylphenol-utilizing bacterium Sphingobium fuliginis OMI can degrade bisphenols via phenolic ring hydroxylation and meta-cleavage pathway.</title>
        <authorList>
            <person name="Ogata Y."/>
            <person name="Goda S."/>
            <person name="Toyama T."/>
            <person name="Sei K."/>
            <person name="Ike M."/>
        </authorList>
    </citation>
    <scope>NUCLEOTIDE SEQUENCE [LARGE SCALE GENOMIC DNA]</scope>
    <source>
        <strain evidence="2 3">OMI</strain>
    </source>
</reference>
<dbReference type="GO" id="GO:0006950">
    <property type="term" value="P:response to stress"/>
    <property type="evidence" value="ECO:0007669"/>
    <property type="project" value="TreeGrafter"/>
</dbReference>
<dbReference type="SUPFAM" id="SSF46785">
    <property type="entry name" value="Winged helix' DNA-binding domain"/>
    <property type="match status" value="1"/>
</dbReference>
<dbReference type="EMBL" id="BEWI01000032">
    <property type="protein sequence ID" value="GAY24442.1"/>
    <property type="molecule type" value="Genomic_DNA"/>
</dbReference>
<dbReference type="InterPro" id="IPR039422">
    <property type="entry name" value="MarR/SlyA-like"/>
</dbReference>
<proteinExistence type="predicted"/>
<reference evidence="2 3" key="1">
    <citation type="journal article" date="2013" name="Biodegradation">
        <title>Occurrence of 4-tert-butylphenol (4-t-BP) biodegradation in an aquatic sample caused by the presence of Spirodela polyrrhiza and isolation of a 4-t-BP-utilizing bacterium.</title>
        <authorList>
            <person name="Ogata Y."/>
            <person name="Toyama T."/>
            <person name="Yu N."/>
            <person name="Wang X."/>
            <person name="Sei K."/>
            <person name="Ike M."/>
        </authorList>
    </citation>
    <scope>NUCLEOTIDE SEQUENCE [LARGE SCALE GENOMIC DNA]</scope>
    <source>
        <strain evidence="2 3">OMI</strain>
    </source>
</reference>
<name>A0A292ZI86_SPHSA</name>
<dbReference type="PANTHER" id="PTHR33164">
    <property type="entry name" value="TRANSCRIPTIONAL REGULATOR, MARR FAMILY"/>
    <property type="match status" value="1"/>
</dbReference>
<dbReference type="SMART" id="SM00347">
    <property type="entry name" value="HTH_MARR"/>
    <property type="match status" value="1"/>
</dbReference>
<organism evidence="2 3">
    <name type="scientific">Sphingobium fuliginis (strain ATCC 27551)</name>
    <dbReference type="NCBI Taxonomy" id="336203"/>
    <lineage>
        <taxon>Bacteria</taxon>
        <taxon>Pseudomonadati</taxon>
        <taxon>Pseudomonadota</taxon>
        <taxon>Alphaproteobacteria</taxon>
        <taxon>Sphingomonadales</taxon>
        <taxon>Sphingomonadaceae</taxon>
        <taxon>Sphingobium</taxon>
    </lineage>
</organism>
<dbReference type="PANTHER" id="PTHR33164:SF104">
    <property type="entry name" value="TRANSCRIPTIONAL REGULATORY PROTEIN"/>
    <property type="match status" value="1"/>
</dbReference>
<accession>A0A292ZI86</accession>
<gene>
    <name evidence="2" type="ORF">SFOMI_5022</name>
</gene>
<dbReference type="GO" id="GO:0003700">
    <property type="term" value="F:DNA-binding transcription factor activity"/>
    <property type="evidence" value="ECO:0007669"/>
    <property type="project" value="InterPro"/>
</dbReference>
<evidence type="ECO:0000313" key="3">
    <source>
        <dbReference type="Proteomes" id="UP000221538"/>
    </source>
</evidence>
<dbReference type="RefSeq" id="WP_226870402.1">
    <property type="nucleotide sequence ID" value="NZ_BMDU01000004.1"/>
</dbReference>
<dbReference type="InterPro" id="IPR036388">
    <property type="entry name" value="WH-like_DNA-bd_sf"/>
</dbReference>
<dbReference type="InterPro" id="IPR000835">
    <property type="entry name" value="HTH_MarR-typ"/>
</dbReference>
<dbReference type="PROSITE" id="PS50995">
    <property type="entry name" value="HTH_MARR_2"/>
    <property type="match status" value="1"/>
</dbReference>
<sequence length="316" mass="34590">MTEAGKFAWAGISVLGRAGGSRPPLADRIGLWLCGAMTGRARTGEGRRDLEACRAALEAHYAVHRTIPSMAGLARLWDYASKSSASRLVDQLIEAGVLLWSTDRRLAPGSAFRILPDPQAQVSDAPYLNDMGPNDNGRHNPDPLQAALAAWATDYDPVLVRAYSVTTRLLRLARSMERHMTQSAAREGLTSGDVLLLDALYRVGPPHRIAPTALKHYFLMSLAGVAKRVDRLEALGFIRRVPNPDDRRGLFIELTHAGRAALTRLVAVDRTAPHILWPTMLSDRQYQAMIESLTVAEAVVAAADKNDRSEFPPPDM</sequence>
<dbReference type="Proteomes" id="UP000221538">
    <property type="component" value="Unassembled WGS sequence"/>
</dbReference>
<comment type="caution">
    <text evidence="2">The sequence shown here is derived from an EMBL/GenBank/DDBJ whole genome shotgun (WGS) entry which is preliminary data.</text>
</comment>